<dbReference type="GO" id="GO:0016853">
    <property type="term" value="F:isomerase activity"/>
    <property type="evidence" value="ECO:0007669"/>
    <property type="project" value="InterPro"/>
</dbReference>
<organism evidence="4 5">
    <name type="scientific">Hymenobacter oligotrophus</name>
    <dbReference type="NCBI Taxonomy" id="2319843"/>
    <lineage>
        <taxon>Bacteria</taxon>
        <taxon>Pseudomonadati</taxon>
        <taxon>Bacteroidota</taxon>
        <taxon>Cytophagia</taxon>
        <taxon>Cytophagales</taxon>
        <taxon>Hymenobacteraceae</taxon>
        <taxon>Hymenobacter</taxon>
    </lineage>
</organism>
<dbReference type="PANTHER" id="PTHR11122">
    <property type="entry name" value="APOSPORY-ASSOCIATED PROTEIN C-RELATED"/>
    <property type="match status" value="1"/>
</dbReference>
<dbReference type="RefSeq" id="WP_119446076.1">
    <property type="nucleotide sequence ID" value="NZ_CP032317.1"/>
</dbReference>
<gene>
    <name evidence="4" type="ORF">D3Y59_16720</name>
</gene>
<dbReference type="InterPro" id="IPR037481">
    <property type="entry name" value="LacX"/>
</dbReference>
<keyword evidence="3" id="KW-0106">Calcium</keyword>
<comment type="cofactor">
    <cofactor evidence="1">
        <name>Ca(2+)</name>
        <dbReference type="ChEBI" id="CHEBI:29108"/>
    </cofactor>
</comment>
<evidence type="ECO:0000256" key="2">
    <source>
        <dbReference type="ARBA" id="ARBA00011245"/>
    </source>
</evidence>
<dbReference type="KEGG" id="hyh:D3Y59_16720"/>
<dbReference type="SUPFAM" id="SSF74650">
    <property type="entry name" value="Galactose mutarotase-like"/>
    <property type="match status" value="1"/>
</dbReference>
<reference evidence="4 5" key="1">
    <citation type="submission" date="2018-09" db="EMBL/GenBank/DDBJ databases">
        <title>Hymenobacter medium sp. nov., isolated from R2A medium.</title>
        <authorList>
            <person name="Yingchao G."/>
        </authorList>
    </citation>
    <scope>NUCLEOTIDE SEQUENCE [LARGE SCALE GENOMIC DNA]</scope>
    <source>
        <strain evidence="5">sh-6</strain>
    </source>
</reference>
<evidence type="ECO:0000256" key="3">
    <source>
        <dbReference type="ARBA" id="ARBA00022837"/>
    </source>
</evidence>
<name>A0A3B7R375_9BACT</name>
<keyword evidence="5" id="KW-1185">Reference proteome</keyword>
<dbReference type="OrthoDB" id="9795355at2"/>
<evidence type="ECO:0000313" key="4">
    <source>
        <dbReference type="EMBL" id="AYA38544.1"/>
    </source>
</evidence>
<sequence>MNAYFLENSRCRVTINEHGAELSSFVRHDLGGLEYVWQADAAVWARHAPVLFPIVGRLPEDTYYHLGQAYKLPQHGFARDRVFALVEQSATAVRLRLLDDEQSRQQYPFAFELTIGYRLHETTLHVSWEVRNPATTEELLFSIGAHPAFRCPLQPDGGEAFEDYVFRFDHAVQLERHLLQGGLLNGETETVLDSGTELPLTYELFSQDALVLKHYDFTRVALASRRSERAVQMQFDGFPYLGLWTKAPGAPFVCIEPWHGIASSVGSPTELRDKEGILTLAPGAVFKASYTIEVQ</sequence>
<dbReference type="InterPro" id="IPR011013">
    <property type="entry name" value="Gal_mutarotase_sf_dom"/>
</dbReference>
<dbReference type="GO" id="GO:0005975">
    <property type="term" value="P:carbohydrate metabolic process"/>
    <property type="evidence" value="ECO:0007669"/>
    <property type="project" value="InterPro"/>
</dbReference>
<dbReference type="InterPro" id="IPR008183">
    <property type="entry name" value="Aldose_1/G6P_1-epimerase"/>
</dbReference>
<dbReference type="EMBL" id="CP032317">
    <property type="protein sequence ID" value="AYA38544.1"/>
    <property type="molecule type" value="Genomic_DNA"/>
</dbReference>
<evidence type="ECO:0000313" key="5">
    <source>
        <dbReference type="Proteomes" id="UP000262802"/>
    </source>
</evidence>
<dbReference type="GO" id="GO:0030246">
    <property type="term" value="F:carbohydrate binding"/>
    <property type="evidence" value="ECO:0007669"/>
    <property type="project" value="InterPro"/>
</dbReference>
<evidence type="ECO:0000256" key="1">
    <source>
        <dbReference type="ARBA" id="ARBA00001913"/>
    </source>
</evidence>
<comment type="subunit">
    <text evidence="2">Monomer.</text>
</comment>
<dbReference type="Pfam" id="PF01263">
    <property type="entry name" value="Aldose_epim"/>
    <property type="match status" value="1"/>
</dbReference>
<dbReference type="Proteomes" id="UP000262802">
    <property type="component" value="Chromosome"/>
</dbReference>
<proteinExistence type="predicted"/>
<dbReference type="AlphaFoldDB" id="A0A3B7R375"/>
<accession>A0A3B7R375</accession>
<protein>
    <submittedName>
        <fullName evidence="4">Aldose 1-epimerase family protein</fullName>
    </submittedName>
</protein>
<dbReference type="CDD" id="cd09024">
    <property type="entry name" value="Aldose_epim_lacX"/>
    <property type="match status" value="1"/>
</dbReference>
<dbReference type="PANTHER" id="PTHR11122:SF13">
    <property type="entry name" value="GLUCOSE-6-PHOSPHATE 1-EPIMERASE"/>
    <property type="match status" value="1"/>
</dbReference>
<dbReference type="InterPro" id="IPR014718">
    <property type="entry name" value="GH-type_carb-bd"/>
</dbReference>
<dbReference type="Gene3D" id="2.70.98.10">
    <property type="match status" value="1"/>
</dbReference>